<organism>
    <name type="scientific">Culex quinquefasciatus</name>
    <name type="common">Southern house mosquito</name>
    <name type="synonym">Culex pungens</name>
    <dbReference type="NCBI Taxonomy" id="7176"/>
    <lineage>
        <taxon>Eukaryota</taxon>
        <taxon>Metazoa</taxon>
        <taxon>Ecdysozoa</taxon>
        <taxon>Arthropoda</taxon>
        <taxon>Hexapoda</taxon>
        <taxon>Insecta</taxon>
        <taxon>Pterygota</taxon>
        <taxon>Neoptera</taxon>
        <taxon>Endopterygota</taxon>
        <taxon>Diptera</taxon>
        <taxon>Nematocera</taxon>
        <taxon>Culicoidea</taxon>
        <taxon>Culicidae</taxon>
        <taxon>Culicinae</taxon>
        <taxon>Culicini</taxon>
        <taxon>Culex</taxon>
        <taxon>Culex</taxon>
    </lineage>
</organism>
<dbReference type="KEGG" id="cqu:CpipJ_CPIJ002134"/>
<dbReference type="PANTHER" id="PTHR24250:SF50">
    <property type="entry name" value="PEPTIDASE S1 DOMAIN-CONTAINING PROTEIN"/>
    <property type="match status" value="1"/>
</dbReference>
<dbReference type="eggNOG" id="KOG3627">
    <property type="taxonomic scope" value="Eukaryota"/>
</dbReference>
<feature type="chain" id="PRO_5011407398" evidence="3">
    <location>
        <begin position="20"/>
        <end position="284"/>
    </location>
</feature>
<keyword evidence="7" id="KW-1185">Reference proteome</keyword>
<dbReference type="InParanoid" id="B0W3W8"/>
<feature type="signal peptide" evidence="3">
    <location>
        <begin position="1"/>
        <end position="19"/>
    </location>
</feature>
<dbReference type="OrthoDB" id="5565075at2759"/>
<dbReference type="OMA" id="ANCRAQL"/>
<reference evidence="5" key="1">
    <citation type="submission" date="2007-03" db="EMBL/GenBank/DDBJ databases">
        <title>Annotation of Culex pipiens quinquefasciatus.</title>
        <authorList>
            <consortium name="The Broad Institute Genome Sequencing Platform"/>
            <person name="Atkinson P.W."/>
            <person name="Hemingway J."/>
            <person name="Christensen B.M."/>
            <person name="Higgs S."/>
            <person name="Kodira C."/>
            <person name="Hannick L."/>
            <person name="Megy K."/>
            <person name="O'Leary S."/>
            <person name="Pearson M."/>
            <person name="Haas B.J."/>
            <person name="Mauceli E."/>
            <person name="Wortman J.R."/>
            <person name="Lee N.H."/>
            <person name="Guigo R."/>
            <person name="Stanke M."/>
            <person name="Alvarado L."/>
            <person name="Amedeo P."/>
            <person name="Antoine C.H."/>
            <person name="Arensburger P."/>
            <person name="Bidwell S.L."/>
            <person name="Crawford M."/>
            <person name="Camaro F."/>
            <person name="Devon K."/>
            <person name="Engels R."/>
            <person name="Hammond M."/>
            <person name="Howarth C."/>
            <person name="Koehrsen M."/>
            <person name="Lawson D."/>
            <person name="Montgomery P."/>
            <person name="Nene V."/>
            <person name="Nusbaum C."/>
            <person name="Puiu D."/>
            <person name="Romero-Severson J."/>
            <person name="Severson D.W."/>
            <person name="Shumway M."/>
            <person name="Sisk P."/>
            <person name="Stolte C."/>
            <person name="Zeng Q."/>
            <person name="Eisenstadt E."/>
            <person name="Fraser-Liggett C."/>
            <person name="Strausberg R."/>
            <person name="Galagan J."/>
            <person name="Birren B."/>
            <person name="Collins F.H."/>
        </authorList>
    </citation>
    <scope>NUCLEOTIDE SEQUENCE [LARGE SCALE GENOMIC DNA]</scope>
    <source>
        <strain evidence="5">JHB</strain>
    </source>
</reference>
<keyword evidence="3" id="KW-0732">Signal</keyword>
<dbReference type="InterPro" id="IPR043504">
    <property type="entry name" value="Peptidase_S1_PA_chymotrypsin"/>
</dbReference>
<dbReference type="CDD" id="cd00190">
    <property type="entry name" value="Tryp_SPc"/>
    <property type="match status" value="1"/>
</dbReference>
<dbReference type="HOGENOM" id="CLU_006842_7_6_1"/>
<dbReference type="GO" id="GO:0006508">
    <property type="term" value="P:proteolysis"/>
    <property type="evidence" value="ECO:0007669"/>
    <property type="project" value="InterPro"/>
</dbReference>
<feature type="domain" description="Peptidase S1" evidence="4">
    <location>
        <begin position="36"/>
        <end position="279"/>
    </location>
</feature>
<evidence type="ECO:0000256" key="3">
    <source>
        <dbReference type="SAM" id="SignalP"/>
    </source>
</evidence>
<evidence type="ECO:0000256" key="1">
    <source>
        <dbReference type="ARBA" id="ARBA00023157"/>
    </source>
</evidence>
<evidence type="ECO:0000313" key="7">
    <source>
        <dbReference type="Proteomes" id="UP000002320"/>
    </source>
</evidence>
<dbReference type="Gene3D" id="2.40.10.10">
    <property type="entry name" value="Trypsin-like serine proteases"/>
    <property type="match status" value="1"/>
</dbReference>
<dbReference type="PANTHER" id="PTHR24250">
    <property type="entry name" value="CHYMOTRYPSIN-RELATED"/>
    <property type="match status" value="1"/>
</dbReference>
<name>B0W3W8_CULQU</name>
<dbReference type="VEuPathDB" id="VectorBase:CQUJHB000883"/>
<dbReference type="AlphaFoldDB" id="B0W3W8"/>
<dbReference type="Proteomes" id="UP000002320">
    <property type="component" value="Unassembled WGS sequence"/>
</dbReference>
<dbReference type="SMART" id="SM00020">
    <property type="entry name" value="Tryp_SPc"/>
    <property type="match status" value="1"/>
</dbReference>
<dbReference type="GO" id="GO:0004252">
    <property type="term" value="F:serine-type endopeptidase activity"/>
    <property type="evidence" value="ECO:0007669"/>
    <property type="project" value="InterPro"/>
</dbReference>
<dbReference type="FunFam" id="2.40.10.10:FF:000068">
    <property type="entry name" value="transmembrane protease serine 2"/>
    <property type="match status" value="1"/>
</dbReference>
<dbReference type="STRING" id="7176.B0W3W8"/>
<dbReference type="InterPro" id="IPR001314">
    <property type="entry name" value="Peptidase_S1A"/>
</dbReference>
<evidence type="ECO:0000313" key="5">
    <source>
        <dbReference type="EMBL" id="EDS32265.1"/>
    </source>
</evidence>
<dbReference type="PRINTS" id="PR00722">
    <property type="entry name" value="CHYMOTRYPSIN"/>
</dbReference>
<dbReference type="PROSITE" id="PS50240">
    <property type="entry name" value="TRYPSIN_DOM"/>
    <property type="match status" value="1"/>
</dbReference>
<comment type="similarity">
    <text evidence="2">Belongs to the peptidase S1 family. CLIP subfamily.</text>
</comment>
<evidence type="ECO:0000256" key="2">
    <source>
        <dbReference type="ARBA" id="ARBA00024195"/>
    </source>
</evidence>
<dbReference type="EnsemblMetazoa" id="CPIJ002134-RA">
    <property type="protein sequence ID" value="CPIJ002134-PA"/>
    <property type="gene ID" value="CPIJ002134"/>
</dbReference>
<sequence length="284" mass="30927">MKVLLVFIGTLALFGSASVENPKLRSTWNSGPAGRIVNGAEAQPGQFPYQVVLHSYFKNGYRELCGGSLLTANYVLTVAHCLVYMFVEDVATHGTVFLGVHNRQMEEPSQQRIEYGLFNVHPGWNLSVIQFDVGTIQLATPAVFNEYVQPIELPAMSDRRTFAGMRATLSGFGRTDDVPGSPASDVPMFTNNPVLTNANCRAQLEPFSIQPQHICLSGAGGRGACHWDSGGPLTVQEDDGQIIQIGITSFVLGGMCSTEIPTGFARISFFLDWIAEHSDVVLRE</sequence>
<evidence type="ECO:0000313" key="6">
    <source>
        <dbReference type="EnsemblMetazoa" id="CPIJ002134-PA"/>
    </source>
</evidence>
<dbReference type="SUPFAM" id="SSF50494">
    <property type="entry name" value="Trypsin-like serine proteases"/>
    <property type="match status" value="1"/>
</dbReference>
<protein>
    <submittedName>
        <fullName evidence="5">Gamma-renin</fullName>
    </submittedName>
</protein>
<proteinExistence type="inferred from homology"/>
<dbReference type="EMBL" id="DS231833">
    <property type="protein sequence ID" value="EDS32265.1"/>
    <property type="molecule type" value="Genomic_DNA"/>
</dbReference>
<gene>
    <name evidence="6" type="primary">6032877</name>
    <name evidence="5" type="ORF">CpipJ_CPIJ002134</name>
</gene>
<accession>B0W3W8</accession>
<evidence type="ECO:0000259" key="4">
    <source>
        <dbReference type="PROSITE" id="PS50240"/>
    </source>
</evidence>
<dbReference type="Pfam" id="PF00089">
    <property type="entry name" value="Trypsin"/>
    <property type="match status" value="1"/>
</dbReference>
<keyword evidence="1" id="KW-1015">Disulfide bond</keyword>
<dbReference type="VEuPathDB" id="VectorBase:CPIJ002134"/>
<reference evidence="6" key="2">
    <citation type="submission" date="2021-02" db="UniProtKB">
        <authorList>
            <consortium name="EnsemblMetazoa"/>
        </authorList>
    </citation>
    <scope>IDENTIFICATION</scope>
    <source>
        <strain evidence="6">JHB</strain>
    </source>
</reference>
<dbReference type="InterPro" id="IPR001254">
    <property type="entry name" value="Trypsin_dom"/>
</dbReference>
<dbReference type="InterPro" id="IPR009003">
    <property type="entry name" value="Peptidase_S1_PA"/>
</dbReference>